<dbReference type="Proteomes" id="UP000662888">
    <property type="component" value="Chromosome"/>
</dbReference>
<proteinExistence type="predicted"/>
<protein>
    <submittedName>
        <fullName evidence="2">Uncharacterized protein</fullName>
    </submittedName>
</protein>
<dbReference type="RefSeq" id="WP_206092366.1">
    <property type="nucleotide sequence ID" value="NZ_CP065053.1"/>
</dbReference>
<evidence type="ECO:0000313" key="2">
    <source>
        <dbReference type="EMBL" id="QPI52919.1"/>
    </source>
</evidence>
<evidence type="ECO:0000256" key="1">
    <source>
        <dbReference type="SAM" id="MobiDB-lite"/>
    </source>
</evidence>
<evidence type="ECO:0000313" key="3">
    <source>
        <dbReference type="Proteomes" id="UP000662888"/>
    </source>
</evidence>
<reference evidence="2 3" key="1">
    <citation type="submission" date="2020-11" db="EMBL/GenBank/DDBJ databases">
        <authorList>
            <person name="Sun Q."/>
        </authorList>
    </citation>
    <scope>NUCLEOTIDE SEQUENCE [LARGE SCALE GENOMIC DNA]</scope>
    <source>
        <strain evidence="2 3">P8398</strain>
    </source>
</reference>
<sequence length="72" mass="7824">MELVEVEILGMTITQQYGTLTTGDVLRTSPAFARHLVEHCGAAKYRCSAAPVVAPETPNDEPAAVQKLNKKR</sequence>
<feature type="region of interest" description="Disordered" evidence="1">
    <location>
        <begin position="53"/>
        <end position="72"/>
    </location>
</feature>
<accession>A0AA48WK26</accession>
<gene>
    <name evidence="2" type="ORF">IV454_16360</name>
</gene>
<name>A0AA48WK26_9BURK</name>
<keyword evidence="3" id="KW-1185">Reference proteome</keyword>
<organism evidence="2 3">
    <name type="scientific">Massilia antarctica</name>
    <dbReference type="NCBI Taxonomy" id="2765360"/>
    <lineage>
        <taxon>Bacteria</taxon>
        <taxon>Pseudomonadati</taxon>
        <taxon>Pseudomonadota</taxon>
        <taxon>Betaproteobacteria</taxon>
        <taxon>Burkholderiales</taxon>
        <taxon>Oxalobacteraceae</taxon>
        <taxon>Telluria group</taxon>
        <taxon>Massilia</taxon>
    </lineage>
</organism>
<dbReference type="EMBL" id="CP065053">
    <property type="protein sequence ID" value="QPI52919.1"/>
    <property type="molecule type" value="Genomic_DNA"/>
</dbReference>